<dbReference type="Pfam" id="PF11849">
    <property type="entry name" value="DUF3369"/>
    <property type="match status" value="1"/>
</dbReference>
<dbReference type="eggNOG" id="COG0784">
    <property type="taxonomic scope" value="Bacteria"/>
</dbReference>
<evidence type="ECO:0000259" key="2">
    <source>
        <dbReference type="PROSITE" id="PS50110"/>
    </source>
</evidence>
<evidence type="ECO:0000259" key="3">
    <source>
        <dbReference type="PROSITE" id="PS50883"/>
    </source>
</evidence>
<proteinExistence type="predicted"/>
<dbReference type="GO" id="GO:0071111">
    <property type="term" value="F:cyclic-guanylate-specific phosphodiesterase activity"/>
    <property type="evidence" value="ECO:0007669"/>
    <property type="project" value="InterPro"/>
</dbReference>
<dbReference type="InterPro" id="IPR001633">
    <property type="entry name" value="EAL_dom"/>
</dbReference>
<reference evidence="5" key="1">
    <citation type="submission" date="2009-08" db="EMBL/GenBank/DDBJ databases">
        <authorList>
            <consortium name="US DOE Joint Genome Institute"/>
            <person name="Lucas S."/>
            <person name="Copeland A."/>
            <person name="Lapidus A."/>
            <person name="Glavina del Rio T."/>
            <person name="Dalin E."/>
            <person name="Tice H."/>
            <person name="Bruce D."/>
            <person name="Barry K."/>
            <person name="Pitluck S."/>
            <person name="Lowry S."/>
            <person name="Larimer F."/>
            <person name="Land M."/>
            <person name="Hauser L."/>
            <person name="Kyrpides N."/>
            <person name="Ivanova N."/>
            <person name="McMahon K.D."/>
            <person name="Hugenholtz P."/>
        </authorList>
    </citation>
    <scope>NUCLEOTIDE SEQUENCE</scope>
    <source>
        <strain evidence="5">UW-1</strain>
    </source>
</reference>
<dbReference type="InterPro" id="IPR035919">
    <property type="entry name" value="EAL_sf"/>
</dbReference>
<dbReference type="GO" id="GO:0000160">
    <property type="term" value="P:phosphorelay signal transduction system"/>
    <property type="evidence" value="ECO:0007669"/>
    <property type="project" value="InterPro"/>
</dbReference>
<dbReference type="InterPro" id="IPR011006">
    <property type="entry name" value="CheY-like_superfamily"/>
</dbReference>
<dbReference type="CDD" id="cd01948">
    <property type="entry name" value="EAL"/>
    <property type="match status" value="1"/>
</dbReference>
<feature type="domain" description="EAL" evidence="3">
    <location>
        <begin position="487"/>
        <end position="741"/>
    </location>
</feature>
<dbReference type="PROSITE" id="PS50883">
    <property type="entry name" value="EAL"/>
    <property type="match status" value="1"/>
</dbReference>
<dbReference type="eggNOG" id="COG5001">
    <property type="taxonomic scope" value="Bacteria"/>
</dbReference>
<dbReference type="InterPro" id="IPR021800">
    <property type="entry name" value="DUF3369"/>
</dbReference>
<dbReference type="Pfam" id="PF00990">
    <property type="entry name" value="GGDEF"/>
    <property type="match status" value="1"/>
</dbReference>
<sequence precursor="true">MSVSDDHILFIEDGQPRGEDPDGRRPWLVLVADDDDGVHEVTGFALATMTILDRPLALLHAHSGAEALAVLRAQPDIAVVLLDVVMESDDAGLRLVETIRSDEALANTRIILRTGQPGHAPEAETISRYDINDYKTKAELSESKLFTSLTMAIRSYDQLQRLEANRRGLEMIVAASNQLNAKHGVQAFAEGLITQIAALVRVPPEGLVCAVAETRAGDAGPNDYQVIAAAGSFRSLIHHRLKEIDDLRIVAALTAALESRVSSIGRHSATLYFAKSEQEGFAAFIDAARPIPPLDQHLIEVFCSNIALCAKNVDLVAELRRDAFFDRQLGLPNRNALIVELNQRAQIAPNGDGVLAVVDVDQFATVNDILGQHYGDLVLKMTGARLREFFGPVAYIARLSGDAFAVVGQREVVTAEAIGLCFAEPFSLMGIRQSVSASAGIVFLNAGFRPGAEYVQDAYLALKRAKAAGLAQIVTYTADLANEVRSRARLLDDLRRAFEGHRLHLVYQPQIDLATSRVIGAEALLRWRLPDGTMIPPDRFIPLAEQSGLIIDIGHWLLREAMLALHRLRAAGAPNLRMAVNVSPIELRRPDFADSVLQILGETATPADAVELEITESVAVGGLAAAIETLAPLRDSGITVAIDDFGTGYSSLSYLERLPADRLKIDRSFVQGLERGQGAARIPRTIIALGRELGLRVIAEGVENESVALAVRALGCHEAQGYHFARPMVEADFVAWLAAGGCAAG</sequence>
<dbReference type="Gene3D" id="3.40.50.2300">
    <property type="match status" value="1"/>
</dbReference>
<dbReference type="STRING" id="522306.CAP2UW1_1477"/>
<keyword evidence="1" id="KW-0597">Phosphoprotein</keyword>
<evidence type="ECO:0000313" key="5">
    <source>
        <dbReference type="EMBL" id="ACV34792.1"/>
    </source>
</evidence>
<dbReference type="InterPro" id="IPR050706">
    <property type="entry name" value="Cyclic-di-GMP_PDE-like"/>
</dbReference>
<dbReference type="HOGENOM" id="CLU_000445_70_50_4"/>
<dbReference type="InterPro" id="IPR029787">
    <property type="entry name" value="Nucleotide_cyclase"/>
</dbReference>
<dbReference type="Pfam" id="PF00563">
    <property type="entry name" value="EAL"/>
    <property type="match status" value="1"/>
</dbReference>
<gene>
    <name evidence="5" type="ordered locus">CAP2UW1_1477</name>
</gene>
<feature type="domain" description="Response regulatory" evidence="2">
    <location>
        <begin position="28"/>
        <end position="152"/>
    </location>
</feature>
<dbReference type="InterPro" id="IPR000160">
    <property type="entry name" value="GGDEF_dom"/>
</dbReference>
<dbReference type="EMBL" id="CP001715">
    <property type="protein sequence ID" value="ACV34792.1"/>
    <property type="molecule type" value="Genomic_DNA"/>
</dbReference>
<protein>
    <submittedName>
        <fullName evidence="5">Response regulator receiver modulated diguanylate cyclase/phosphodiesterase</fullName>
    </submittedName>
</protein>
<dbReference type="CDD" id="cd01949">
    <property type="entry name" value="GGDEF"/>
    <property type="match status" value="1"/>
</dbReference>
<dbReference type="AlphaFoldDB" id="C7RT49"/>
<dbReference type="PANTHER" id="PTHR33121:SF70">
    <property type="entry name" value="SIGNALING PROTEIN YKOW"/>
    <property type="match status" value="1"/>
</dbReference>
<dbReference type="PROSITE" id="PS50887">
    <property type="entry name" value="GGDEF"/>
    <property type="match status" value="1"/>
</dbReference>
<dbReference type="SMART" id="SM00267">
    <property type="entry name" value="GGDEF"/>
    <property type="match status" value="1"/>
</dbReference>
<organism evidence="5">
    <name type="scientific">Accumulibacter regalis</name>
    <dbReference type="NCBI Taxonomy" id="522306"/>
    <lineage>
        <taxon>Bacteria</taxon>
        <taxon>Pseudomonadati</taxon>
        <taxon>Pseudomonadota</taxon>
        <taxon>Betaproteobacteria</taxon>
        <taxon>Candidatus Accumulibacter</taxon>
    </lineage>
</organism>
<dbReference type="NCBIfam" id="TIGR00254">
    <property type="entry name" value="GGDEF"/>
    <property type="match status" value="1"/>
</dbReference>
<feature type="modified residue" description="4-aspartylphosphate" evidence="1">
    <location>
        <position position="83"/>
    </location>
</feature>
<dbReference type="SUPFAM" id="SSF141868">
    <property type="entry name" value="EAL domain-like"/>
    <property type="match status" value="1"/>
</dbReference>
<dbReference type="KEGG" id="app:CAP2UW1_1477"/>
<name>C7RT49_ACCRE</name>
<evidence type="ECO:0000256" key="1">
    <source>
        <dbReference type="PROSITE-ProRule" id="PRU00169"/>
    </source>
</evidence>
<dbReference type="SUPFAM" id="SSF52172">
    <property type="entry name" value="CheY-like"/>
    <property type="match status" value="1"/>
</dbReference>
<dbReference type="InterPro" id="IPR043128">
    <property type="entry name" value="Rev_trsase/Diguanyl_cyclase"/>
</dbReference>
<accession>C7RT49</accession>
<feature type="domain" description="GGDEF" evidence="4">
    <location>
        <begin position="351"/>
        <end position="478"/>
    </location>
</feature>
<dbReference type="PANTHER" id="PTHR33121">
    <property type="entry name" value="CYCLIC DI-GMP PHOSPHODIESTERASE PDEF"/>
    <property type="match status" value="1"/>
</dbReference>
<dbReference type="Gene3D" id="3.20.20.450">
    <property type="entry name" value="EAL domain"/>
    <property type="match status" value="1"/>
</dbReference>
<dbReference type="OrthoDB" id="9813903at2"/>
<dbReference type="PROSITE" id="PS50110">
    <property type="entry name" value="RESPONSE_REGULATORY"/>
    <property type="match status" value="1"/>
</dbReference>
<evidence type="ECO:0000259" key="4">
    <source>
        <dbReference type="PROSITE" id="PS50887"/>
    </source>
</evidence>
<dbReference type="InterPro" id="IPR001789">
    <property type="entry name" value="Sig_transdc_resp-reg_receiver"/>
</dbReference>
<dbReference type="Gene3D" id="3.30.70.270">
    <property type="match status" value="1"/>
</dbReference>
<dbReference type="SMART" id="SM00052">
    <property type="entry name" value="EAL"/>
    <property type="match status" value="1"/>
</dbReference>
<dbReference type="SUPFAM" id="SSF55073">
    <property type="entry name" value="Nucleotide cyclase"/>
    <property type="match status" value="1"/>
</dbReference>
<reference evidence="5" key="2">
    <citation type="submission" date="2009-09" db="EMBL/GenBank/DDBJ databases">
        <title>Complete sequence of chromosome of Candidatus Accumulibacter phosphatis clade IIA str. UW-1.</title>
        <authorList>
            <consortium name="US DOE Joint Genome Institute"/>
            <person name="Martin H.G."/>
            <person name="Ivanova N."/>
            <person name="Kunin V."/>
            <person name="Warnecke F."/>
            <person name="Barry K."/>
            <person name="He S."/>
            <person name="Salamov A."/>
            <person name="Szeto E."/>
            <person name="Dalin E."/>
            <person name="Pangilinan J.L."/>
            <person name="Lapidus A."/>
            <person name="Lowry S."/>
            <person name="Kyrpides N.C."/>
            <person name="McMahon K.D."/>
            <person name="Hugenholtz P."/>
        </authorList>
    </citation>
    <scope>NUCLEOTIDE SEQUENCE [LARGE SCALE GENOMIC DNA]</scope>
    <source>
        <strain evidence="5">UW-1</strain>
    </source>
</reference>